<keyword evidence="6" id="KW-0547">Nucleotide-binding</keyword>
<dbReference type="PANTHER" id="PTHR12209:SF0">
    <property type="entry name" value="EKC_KEOPS COMPLEX SUBUNIT TP53RK"/>
    <property type="match status" value="1"/>
</dbReference>
<evidence type="ECO:0000313" key="13">
    <source>
        <dbReference type="EMBL" id="HGQ73881.1"/>
    </source>
</evidence>
<evidence type="ECO:0000256" key="3">
    <source>
        <dbReference type="ARBA" id="ARBA00022527"/>
    </source>
</evidence>
<dbReference type="GO" id="GO:0005524">
    <property type="term" value="F:ATP binding"/>
    <property type="evidence" value="ECO:0007669"/>
    <property type="project" value="UniProtKB-KW"/>
</dbReference>
<reference evidence="13" key="1">
    <citation type="journal article" date="2020" name="mSystems">
        <title>Genome- and Community-Level Interaction Insights into Carbon Utilization and Element Cycling Functions of Hydrothermarchaeota in Hydrothermal Sediment.</title>
        <authorList>
            <person name="Zhou Z."/>
            <person name="Liu Y."/>
            <person name="Xu W."/>
            <person name="Pan J."/>
            <person name="Luo Z.H."/>
            <person name="Li M."/>
        </authorList>
    </citation>
    <scope>NUCLEOTIDE SEQUENCE [LARGE SCALE GENOMIC DNA]</scope>
    <source>
        <strain evidence="12">SpSt-638</strain>
        <strain evidence="13">SpSt-648</strain>
    </source>
</reference>
<dbReference type="NCBIfam" id="NF011463">
    <property type="entry name" value="PRK14879.1-4"/>
    <property type="match status" value="1"/>
</dbReference>
<accession>A0A7C4JM99</accession>
<comment type="similarity">
    <text evidence="1">Belongs to the protein kinase superfamily. BUD32 family.</text>
</comment>
<dbReference type="GO" id="GO:0005829">
    <property type="term" value="C:cytosol"/>
    <property type="evidence" value="ECO:0007669"/>
    <property type="project" value="TreeGrafter"/>
</dbReference>
<organism evidence="13">
    <name type="scientific">Staphylothermus marinus</name>
    <dbReference type="NCBI Taxonomy" id="2280"/>
    <lineage>
        <taxon>Archaea</taxon>
        <taxon>Thermoproteota</taxon>
        <taxon>Thermoprotei</taxon>
        <taxon>Desulfurococcales</taxon>
        <taxon>Desulfurococcaceae</taxon>
        <taxon>Staphylothermus</taxon>
    </lineage>
</organism>
<evidence type="ECO:0000256" key="4">
    <source>
        <dbReference type="ARBA" id="ARBA00022679"/>
    </source>
</evidence>
<comment type="catalytic activity">
    <reaction evidence="10">
        <text>L-seryl-[protein] + ATP = O-phospho-L-seryl-[protein] + ADP + H(+)</text>
        <dbReference type="Rhea" id="RHEA:17989"/>
        <dbReference type="Rhea" id="RHEA-COMP:9863"/>
        <dbReference type="Rhea" id="RHEA-COMP:11604"/>
        <dbReference type="ChEBI" id="CHEBI:15378"/>
        <dbReference type="ChEBI" id="CHEBI:29999"/>
        <dbReference type="ChEBI" id="CHEBI:30616"/>
        <dbReference type="ChEBI" id="CHEBI:83421"/>
        <dbReference type="ChEBI" id="CHEBI:456216"/>
        <dbReference type="EC" id="2.7.11.1"/>
    </reaction>
</comment>
<evidence type="ECO:0000256" key="2">
    <source>
        <dbReference type="ARBA" id="ARBA00012513"/>
    </source>
</evidence>
<dbReference type="GO" id="GO:0004674">
    <property type="term" value="F:protein serine/threonine kinase activity"/>
    <property type="evidence" value="ECO:0007669"/>
    <property type="project" value="UniProtKB-KW"/>
</dbReference>
<keyword evidence="8" id="KW-0067">ATP-binding</keyword>
<gene>
    <name evidence="12" type="ORF">ENU09_04010</name>
    <name evidence="13" type="ORF">ENU20_02245</name>
</gene>
<dbReference type="GO" id="GO:0008033">
    <property type="term" value="P:tRNA processing"/>
    <property type="evidence" value="ECO:0007669"/>
    <property type="project" value="UniProtKB-KW"/>
</dbReference>
<keyword evidence="7 13" id="KW-0418">Kinase</keyword>
<name>A0A7C4JM99_STAMA</name>
<evidence type="ECO:0000256" key="9">
    <source>
        <dbReference type="ARBA" id="ARBA00047899"/>
    </source>
</evidence>
<dbReference type="InterPro" id="IPR022495">
    <property type="entry name" value="Bud32"/>
</dbReference>
<dbReference type="EMBL" id="DTBE01000103">
    <property type="protein sequence ID" value="HGQ59858.1"/>
    <property type="molecule type" value="Genomic_DNA"/>
</dbReference>
<proteinExistence type="inferred from homology"/>
<comment type="caution">
    <text evidence="13">The sequence shown here is derived from an EMBL/GenBank/DDBJ whole genome shotgun (WGS) entry which is preliminary data.</text>
</comment>
<keyword evidence="5" id="KW-0819">tRNA processing</keyword>
<evidence type="ECO:0000313" key="12">
    <source>
        <dbReference type="EMBL" id="HGQ59858.1"/>
    </source>
</evidence>
<dbReference type="SUPFAM" id="SSF56112">
    <property type="entry name" value="Protein kinase-like (PK-like)"/>
    <property type="match status" value="1"/>
</dbReference>
<dbReference type="EC" id="2.7.11.1" evidence="2"/>
<sequence>MVNDLSNILDFGAESLVYVGSVFNMKVIVKHRISKPYRDAYYDKLFRESRTRIEARVLLDLSMNGLNVPKLIAVDLDNNVLIIEYIDGVRMDQIIEKLSDDKLRKYSYDIGYQVGRMHSLSIYHGDLTLANIMVSRNDKIYIIDFGLAGYSRDVEEYAIDVHLLKRSVEALVPSRIMVFMDSFLKGYAESYSGDYKLVLKRLREVELRGRYVEARIRRGLRRDRYVE</sequence>
<evidence type="ECO:0000256" key="10">
    <source>
        <dbReference type="ARBA" id="ARBA00048679"/>
    </source>
</evidence>
<evidence type="ECO:0000256" key="8">
    <source>
        <dbReference type="ARBA" id="ARBA00022840"/>
    </source>
</evidence>
<dbReference type="AlphaFoldDB" id="A0A7C4JM99"/>
<comment type="catalytic activity">
    <reaction evidence="9">
        <text>L-threonyl-[protein] + ATP = O-phospho-L-threonyl-[protein] + ADP + H(+)</text>
        <dbReference type="Rhea" id="RHEA:46608"/>
        <dbReference type="Rhea" id="RHEA-COMP:11060"/>
        <dbReference type="Rhea" id="RHEA-COMP:11605"/>
        <dbReference type="ChEBI" id="CHEBI:15378"/>
        <dbReference type="ChEBI" id="CHEBI:30013"/>
        <dbReference type="ChEBI" id="CHEBI:30616"/>
        <dbReference type="ChEBI" id="CHEBI:61977"/>
        <dbReference type="ChEBI" id="CHEBI:456216"/>
        <dbReference type="EC" id="2.7.11.1"/>
    </reaction>
</comment>
<evidence type="ECO:0000256" key="7">
    <source>
        <dbReference type="ARBA" id="ARBA00022777"/>
    </source>
</evidence>
<evidence type="ECO:0000259" key="11">
    <source>
        <dbReference type="PROSITE" id="PS50011"/>
    </source>
</evidence>
<dbReference type="InterPro" id="IPR008266">
    <property type="entry name" value="Tyr_kinase_AS"/>
</dbReference>
<dbReference type="PANTHER" id="PTHR12209">
    <property type="entry name" value="NON-SPECIFIC SERINE/THREONINE PROTEIN KINASE"/>
    <property type="match status" value="1"/>
</dbReference>
<dbReference type="Gene3D" id="3.30.200.20">
    <property type="entry name" value="Phosphorylase Kinase, domain 1"/>
    <property type="match status" value="1"/>
</dbReference>
<dbReference type="InterPro" id="IPR000719">
    <property type="entry name" value="Prot_kinase_dom"/>
</dbReference>
<dbReference type="InterPro" id="IPR011009">
    <property type="entry name" value="Kinase-like_dom_sf"/>
</dbReference>
<dbReference type="SMART" id="SM00220">
    <property type="entry name" value="S_TKc"/>
    <property type="match status" value="1"/>
</dbReference>
<dbReference type="NCBIfam" id="TIGR03724">
    <property type="entry name" value="arch_bud32"/>
    <property type="match status" value="1"/>
</dbReference>
<keyword evidence="3" id="KW-0723">Serine/threonine-protein kinase</keyword>
<dbReference type="PROSITE" id="PS50011">
    <property type="entry name" value="PROTEIN_KINASE_DOM"/>
    <property type="match status" value="1"/>
</dbReference>
<dbReference type="EMBL" id="DTBP01000015">
    <property type="protein sequence ID" value="HGQ73881.1"/>
    <property type="molecule type" value="Genomic_DNA"/>
</dbReference>
<evidence type="ECO:0000256" key="1">
    <source>
        <dbReference type="ARBA" id="ARBA00010630"/>
    </source>
</evidence>
<evidence type="ECO:0000256" key="5">
    <source>
        <dbReference type="ARBA" id="ARBA00022694"/>
    </source>
</evidence>
<dbReference type="Gene3D" id="1.10.510.10">
    <property type="entry name" value="Transferase(Phosphotransferase) domain 1"/>
    <property type="match status" value="1"/>
</dbReference>
<evidence type="ECO:0000256" key="6">
    <source>
        <dbReference type="ARBA" id="ARBA00022741"/>
    </source>
</evidence>
<keyword evidence="4" id="KW-0808">Transferase</keyword>
<feature type="domain" description="Protein kinase" evidence="11">
    <location>
        <begin position="1"/>
        <end position="227"/>
    </location>
</feature>
<dbReference type="Pfam" id="PF00069">
    <property type="entry name" value="Pkinase"/>
    <property type="match status" value="1"/>
</dbReference>
<protein>
    <recommendedName>
        <fullName evidence="2">non-specific serine/threonine protein kinase</fullName>
        <ecNumber evidence="2">2.7.11.1</ecNumber>
    </recommendedName>
</protein>
<dbReference type="PROSITE" id="PS00109">
    <property type="entry name" value="PROTEIN_KINASE_TYR"/>
    <property type="match status" value="1"/>
</dbReference>